<name>A0A9Q3DMK0_9BASI</name>
<evidence type="ECO:0000313" key="2">
    <source>
        <dbReference type="Proteomes" id="UP000765509"/>
    </source>
</evidence>
<sequence>MIISKNDLVDIHTTASSFKIILDKARHHEIRFMQDSFEYVKGRWYKSHKLSDFKVGDLVLVSTLSFNNIKVPNKLKYSFSGPFMIRALHVPHTVQLELTGELINKHPTVPVSLIKPYSSSDNKLSSLVNKPPLEIFPLAVEEKKIVKVLKERGTRNKKEGE</sequence>
<dbReference type="EMBL" id="AVOT02018953">
    <property type="protein sequence ID" value="MBW0506220.1"/>
    <property type="molecule type" value="Genomic_DNA"/>
</dbReference>
<dbReference type="Proteomes" id="UP000765509">
    <property type="component" value="Unassembled WGS sequence"/>
</dbReference>
<dbReference type="AlphaFoldDB" id="A0A9Q3DMK0"/>
<reference evidence="1" key="1">
    <citation type="submission" date="2021-03" db="EMBL/GenBank/DDBJ databases">
        <title>Draft genome sequence of rust myrtle Austropuccinia psidii MF-1, a brazilian biotype.</title>
        <authorList>
            <person name="Quecine M.C."/>
            <person name="Pachon D.M.R."/>
            <person name="Bonatelli M.L."/>
            <person name="Correr F.H."/>
            <person name="Franceschini L.M."/>
            <person name="Leite T.F."/>
            <person name="Margarido G.R.A."/>
            <person name="Almeida C.A."/>
            <person name="Ferrarezi J.A."/>
            <person name="Labate C.A."/>
        </authorList>
    </citation>
    <scope>NUCLEOTIDE SEQUENCE</scope>
    <source>
        <strain evidence="1">MF-1</strain>
    </source>
</reference>
<organism evidence="1 2">
    <name type="scientific">Austropuccinia psidii MF-1</name>
    <dbReference type="NCBI Taxonomy" id="1389203"/>
    <lineage>
        <taxon>Eukaryota</taxon>
        <taxon>Fungi</taxon>
        <taxon>Dikarya</taxon>
        <taxon>Basidiomycota</taxon>
        <taxon>Pucciniomycotina</taxon>
        <taxon>Pucciniomycetes</taxon>
        <taxon>Pucciniales</taxon>
        <taxon>Sphaerophragmiaceae</taxon>
        <taxon>Austropuccinia</taxon>
    </lineage>
</organism>
<protein>
    <submittedName>
        <fullName evidence="1">Uncharacterized protein</fullName>
    </submittedName>
</protein>
<dbReference type="OrthoDB" id="3929326at2759"/>
<proteinExistence type="predicted"/>
<comment type="caution">
    <text evidence="1">The sequence shown here is derived from an EMBL/GenBank/DDBJ whole genome shotgun (WGS) entry which is preliminary data.</text>
</comment>
<keyword evidence="2" id="KW-1185">Reference proteome</keyword>
<accession>A0A9Q3DMK0</accession>
<gene>
    <name evidence="1" type="ORF">O181_045935</name>
</gene>
<evidence type="ECO:0000313" key="1">
    <source>
        <dbReference type="EMBL" id="MBW0506220.1"/>
    </source>
</evidence>